<organism evidence="5 6">
    <name type="scientific">Candidatus Spechtbacteria bacterium RIFCSPHIGHO2_01_FULL_43_30</name>
    <dbReference type="NCBI Taxonomy" id="1802158"/>
    <lineage>
        <taxon>Bacteria</taxon>
        <taxon>Candidatus Spechtiibacteriota</taxon>
    </lineage>
</organism>
<dbReference type="InterPro" id="IPR029044">
    <property type="entry name" value="Nucleotide-diphossugar_trans"/>
</dbReference>
<accession>A0A1G2H6R3</accession>
<dbReference type="CDD" id="cd04186">
    <property type="entry name" value="GT_2_like_c"/>
    <property type="match status" value="1"/>
</dbReference>
<gene>
    <name evidence="5" type="ORF">A2827_03935</name>
</gene>
<dbReference type="PANTHER" id="PTHR43179:SF12">
    <property type="entry name" value="GALACTOFURANOSYLTRANSFERASE GLFT2"/>
    <property type="match status" value="1"/>
</dbReference>
<comment type="similarity">
    <text evidence="1">Belongs to the glycosyltransferase 2 family.</text>
</comment>
<dbReference type="STRING" id="1802158.A2827_03935"/>
<dbReference type="InterPro" id="IPR001173">
    <property type="entry name" value="Glyco_trans_2-like"/>
</dbReference>
<feature type="domain" description="Glycosyltransferase 2-like" evidence="4">
    <location>
        <begin position="10"/>
        <end position="186"/>
    </location>
</feature>
<name>A0A1G2H6R3_9BACT</name>
<evidence type="ECO:0000313" key="6">
    <source>
        <dbReference type="Proteomes" id="UP000177932"/>
    </source>
</evidence>
<comment type="caution">
    <text evidence="5">The sequence shown here is derived from an EMBL/GenBank/DDBJ whole genome shotgun (WGS) entry which is preliminary data.</text>
</comment>
<evidence type="ECO:0000259" key="4">
    <source>
        <dbReference type="Pfam" id="PF00535"/>
    </source>
</evidence>
<reference evidence="5 6" key="1">
    <citation type="journal article" date="2016" name="Nat. Commun.">
        <title>Thousands of microbial genomes shed light on interconnected biogeochemical processes in an aquifer system.</title>
        <authorList>
            <person name="Anantharaman K."/>
            <person name="Brown C.T."/>
            <person name="Hug L.A."/>
            <person name="Sharon I."/>
            <person name="Castelle C.J."/>
            <person name="Probst A.J."/>
            <person name="Thomas B.C."/>
            <person name="Singh A."/>
            <person name="Wilkins M.J."/>
            <person name="Karaoz U."/>
            <person name="Brodie E.L."/>
            <person name="Williams K.H."/>
            <person name="Hubbard S.S."/>
            <person name="Banfield J.F."/>
        </authorList>
    </citation>
    <scope>NUCLEOTIDE SEQUENCE [LARGE SCALE GENOMIC DNA]</scope>
</reference>
<dbReference type="AlphaFoldDB" id="A0A1G2H6R3"/>
<dbReference type="PANTHER" id="PTHR43179">
    <property type="entry name" value="RHAMNOSYLTRANSFERASE WBBL"/>
    <property type="match status" value="1"/>
</dbReference>
<dbReference type="Gene3D" id="3.90.550.10">
    <property type="entry name" value="Spore Coat Polysaccharide Biosynthesis Protein SpsA, Chain A"/>
    <property type="match status" value="1"/>
</dbReference>
<dbReference type="SUPFAM" id="SSF53448">
    <property type="entry name" value="Nucleotide-diphospho-sugar transferases"/>
    <property type="match status" value="1"/>
</dbReference>
<dbReference type="EMBL" id="MHOD01000016">
    <property type="protein sequence ID" value="OGZ58010.1"/>
    <property type="molecule type" value="Genomic_DNA"/>
</dbReference>
<protein>
    <recommendedName>
        <fullName evidence="4">Glycosyltransferase 2-like domain-containing protein</fullName>
    </recommendedName>
</protein>
<dbReference type="Pfam" id="PF00535">
    <property type="entry name" value="Glycos_transf_2"/>
    <property type="match status" value="1"/>
</dbReference>
<proteinExistence type="inferred from homology"/>
<dbReference type="GO" id="GO:0016757">
    <property type="term" value="F:glycosyltransferase activity"/>
    <property type="evidence" value="ECO:0007669"/>
    <property type="project" value="UniProtKB-KW"/>
</dbReference>
<evidence type="ECO:0000256" key="2">
    <source>
        <dbReference type="ARBA" id="ARBA00022676"/>
    </source>
</evidence>
<dbReference type="Proteomes" id="UP000177932">
    <property type="component" value="Unassembled WGS sequence"/>
</dbReference>
<keyword evidence="3" id="KW-0808">Transferase</keyword>
<evidence type="ECO:0000256" key="1">
    <source>
        <dbReference type="ARBA" id="ARBA00006739"/>
    </source>
</evidence>
<evidence type="ECO:0000256" key="3">
    <source>
        <dbReference type="ARBA" id="ARBA00022679"/>
    </source>
</evidence>
<keyword evidence="2" id="KW-0328">Glycosyltransferase</keyword>
<sequence length="306" mass="34697">MKGKPEKVFVILLNWNNWHETRECLASLEKADYPTFEVIIVDNGSNQKDVAEIKNFSNNVSGFILHILWNSNNLGFAGGNNVGIRYALERGADYVFLLNNDAIVAPDSLTKLVKAGESDKILGILGSRVYKYGTDEVVFDGGKVNNLMTKAYHQPKLTGSDPVSFGVQYVTGAAFLIKREAIEKIGLMREEYFLYYEDVDWCVRARNAGFKCVVVPESKVWHKVSATNKEGSPSYIYYHTRNSLILAKFNGNICQKVCAYLLAIWILEKQVLKFFLVPSRRKWSRAMTRGVLDFLKCKYGQYENPA</sequence>
<evidence type="ECO:0000313" key="5">
    <source>
        <dbReference type="EMBL" id="OGZ58010.1"/>
    </source>
</evidence>